<protein>
    <submittedName>
        <fullName evidence="2">Uncharacterized conserved protein UCP037409, membrane transporter, MTH672</fullName>
    </submittedName>
</protein>
<dbReference type="EMBL" id="CP002364">
    <property type="protein sequence ID" value="ADW19256.1"/>
    <property type="molecule type" value="Genomic_DNA"/>
</dbReference>
<dbReference type="KEGG" id="dpr:Despr_3124"/>
<proteinExistence type="predicted"/>
<keyword evidence="1" id="KW-0472">Membrane</keyword>
<keyword evidence="1" id="KW-1133">Transmembrane helix</keyword>
<reference evidence="2 3" key="1">
    <citation type="journal article" date="2011" name="Stand. Genomic Sci.">
        <title>Complete genome sequence of Desulfobulbus propionicus type strain (1pr3).</title>
        <authorList>
            <person name="Pagani I."/>
            <person name="Lapidus A."/>
            <person name="Nolan M."/>
            <person name="Lucas S."/>
            <person name="Hammon N."/>
            <person name="Deshpande S."/>
            <person name="Cheng J.F."/>
            <person name="Chertkov O."/>
            <person name="Davenport K."/>
            <person name="Tapia R."/>
            <person name="Han C."/>
            <person name="Goodwin L."/>
            <person name="Pitluck S."/>
            <person name="Liolios K."/>
            <person name="Mavromatis K."/>
            <person name="Ivanova N."/>
            <person name="Mikhailova N."/>
            <person name="Pati A."/>
            <person name="Chen A."/>
            <person name="Palaniappan K."/>
            <person name="Land M."/>
            <person name="Hauser L."/>
            <person name="Chang Y.J."/>
            <person name="Jeffries C.D."/>
            <person name="Detter J.C."/>
            <person name="Brambilla E."/>
            <person name="Kannan K.P."/>
            <person name="Djao O.D."/>
            <person name="Rohde M."/>
            <person name="Pukall R."/>
            <person name="Spring S."/>
            <person name="Goker M."/>
            <person name="Sikorski J."/>
            <person name="Woyke T."/>
            <person name="Bristow J."/>
            <person name="Eisen J.A."/>
            <person name="Markowitz V."/>
            <person name="Hugenholtz P."/>
            <person name="Kyrpides N.C."/>
            <person name="Klenk H.P."/>
        </authorList>
    </citation>
    <scope>NUCLEOTIDE SEQUENCE [LARGE SCALE GENOMIC DNA]</scope>
    <source>
        <strain evidence="3">ATCC 33891 / DSM 2032 / 1pr3</strain>
    </source>
</reference>
<sequence>MLYKSLILGVLFSIGIFAGKSGIGLAYLLGRTPSWRGKALRLLGFALLYALVFALAAWGLRLLDPLAHLGTIQRFLQSGMQAHLLMAGVMIAWGLALLRKPHQHGSASRGWLLLTLPCPVCATVIVFSLAFGLSLFPDHFSQVAGGLYLAFLVISLMVMGLMLGLGKMTAQSAETLLGGAMVLLGTYFLLSMAILPQFTDVDAIYRMAHHQVPGQQQDLRALLPLVVLTLSTFLAGFGRTHQKIRSSH</sequence>
<accession>A0A7U4DQJ6</accession>
<evidence type="ECO:0000256" key="1">
    <source>
        <dbReference type="SAM" id="Phobius"/>
    </source>
</evidence>
<dbReference type="InterPro" id="IPR017199">
    <property type="entry name" value="UCP037409_transporter"/>
</dbReference>
<evidence type="ECO:0000313" key="2">
    <source>
        <dbReference type="EMBL" id="ADW19256.1"/>
    </source>
</evidence>
<feature type="transmembrane region" description="Helical" evidence="1">
    <location>
        <begin position="6"/>
        <end position="30"/>
    </location>
</feature>
<dbReference type="AlphaFoldDB" id="A0A7U4DQJ6"/>
<keyword evidence="1" id="KW-0812">Transmembrane</keyword>
<feature type="transmembrane region" description="Helical" evidence="1">
    <location>
        <begin position="110"/>
        <end position="133"/>
    </location>
</feature>
<dbReference type="RefSeq" id="WP_015725781.1">
    <property type="nucleotide sequence ID" value="NC_014972.1"/>
</dbReference>
<dbReference type="Pfam" id="PF09930">
    <property type="entry name" value="DUF2162"/>
    <property type="match status" value="1"/>
</dbReference>
<gene>
    <name evidence="2" type="ordered locus">Despr_3124</name>
</gene>
<organism evidence="2 3">
    <name type="scientific">Desulfobulbus propionicus (strain ATCC 33891 / DSM 2032 / VKM B-1956 / 1pr3)</name>
    <dbReference type="NCBI Taxonomy" id="577650"/>
    <lineage>
        <taxon>Bacteria</taxon>
        <taxon>Pseudomonadati</taxon>
        <taxon>Thermodesulfobacteriota</taxon>
        <taxon>Desulfobulbia</taxon>
        <taxon>Desulfobulbales</taxon>
        <taxon>Desulfobulbaceae</taxon>
        <taxon>Desulfobulbus</taxon>
    </lineage>
</organism>
<feature type="transmembrane region" description="Helical" evidence="1">
    <location>
        <begin position="219"/>
        <end position="238"/>
    </location>
</feature>
<name>A0A7U4DQJ6_DESPD</name>
<feature type="transmembrane region" description="Helical" evidence="1">
    <location>
        <begin position="177"/>
        <end position="199"/>
    </location>
</feature>
<feature type="transmembrane region" description="Helical" evidence="1">
    <location>
        <begin position="80"/>
        <end position="98"/>
    </location>
</feature>
<feature type="transmembrane region" description="Helical" evidence="1">
    <location>
        <begin position="42"/>
        <end position="60"/>
    </location>
</feature>
<keyword evidence="3" id="KW-1185">Reference proteome</keyword>
<evidence type="ECO:0000313" key="3">
    <source>
        <dbReference type="Proteomes" id="UP000006365"/>
    </source>
</evidence>
<dbReference type="Proteomes" id="UP000006365">
    <property type="component" value="Chromosome"/>
</dbReference>
<feature type="transmembrane region" description="Helical" evidence="1">
    <location>
        <begin position="145"/>
        <end position="165"/>
    </location>
</feature>